<dbReference type="EMBL" id="CADCXN010000005">
    <property type="protein sequence ID" value="CAA9889460.1"/>
    <property type="molecule type" value="Genomic_DNA"/>
</dbReference>
<dbReference type="Proteomes" id="UP000494216">
    <property type="component" value="Unassembled WGS sequence"/>
</dbReference>
<name>A0A8S0WM06_9GAMM</name>
<organism evidence="1 2">
    <name type="scientific">Candidatus Methylobacter favarea</name>
    <dbReference type="NCBI Taxonomy" id="2707345"/>
    <lineage>
        <taxon>Bacteria</taxon>
        <taxon>Pseudomonadati</taxon>
        <taxon>Pseudomonadota</taxon>
        <taxon>Gammaproteobacteria</taxon>
        <taxon>Methylococcales</taxon>
        <taxon>Methylococcaceae</taxon>
        <taxon>Methylobacter</taxon>
    </lineage>
</organism>
<sequence>MNTDHEVIIEKEKALGLATHRE</sequence>
<gene>
    <name evidence="1" type="ORF">METHB2_1020009</name>
</gene>
<evidence type="ECO:0000313" key="2">
    <source>
        <dbReference type="Proteomes" id="UP000494216"/>
    </source>
</evidence>
<protein>
    <submittedName>
        <fullName evidence="1">Uncharacterized protein</fullName>
    </submittedName>
</protein>
<keyword evidence="2" id="KW-1185">Reference proteome</keyword>
<evidence type="ECO:0000313" key="1">
    <source>
        <dbReference type="EMBL" id="CAA9889460.1"/>
    </source>
</evidence>
<dbReference type="AlphaFoldDB" id="A0A8S0WM06"/>
<accession>A0A8S0WM06</accession>
<comment type="caution">
    <text evidence="1">The sequence shown here is derived from an EMBL/GenBank/DDBJ whole genome shotgun (WGS) entry which is preliminary data.</text>
</comment>
<reference evidence="1 2" key="1">
    <citation type="submission" date="2020-02" db="EMBL/GenBank/DDBJ databases">
        <authorList>
            <person name="Hogendoorn C."/>
        </authorList>
    </citation>
    <scope>NUCLEOTIDE SEQUENCE [LARGE SCALE GENOMIC DNA]</scope>
    <source>
        <strain evidence="1">METHB21</strain>
    </source>
</reference>
<proteinExistence type="predicted"/>